<name>A0ACD1AJ35_9FIRM</name>
<sequence>MRAVSRLGKGSQWRDRCKSWAVTLGILILWFAVSKTGIWSSYVLPSPERVWIAFLVMVKSGVLFIHIWDSFLRVFTGFWIAFFLAFCLGILAGIKPSASAYYNHIVEFMRNVPPLSLIPLLILWFGIGETSKIIIIVLASFFPMFLNIKKGLASCDPKLLEVGTSLNFTPWQKFARIMLPNAIPDILIGMRVGLGYSWRAIIGAEMIAAASGLGYLILDSQQMSRSDKVIVGIFVIGIVGYCCDQLFSRAIRKLAHGGVYDSWS</sequence>
<accession>A0ACD1AJ35</accession>
<gene>
    <name evidence="1" type="ORF">FRZ06_17565</name>
</gene>
<evidence type="ECO:0000313" key="2">
    <source>
        <dbReference type="Proteomes" id="UP000594014"/>
    </source>
</evidence>
<organism evidence="1 2">
    <name type="scientific">Anoxybacterium hadale</name>
    <dbReference type="NCBI Taxonomy" id="3408580"/>
    <lineage>
        <taxon>Bacteria</taxon>
        <taxon>Bacillati</taxon>
        <taxon>Bacillota</taxon>
        <taxon>Clostridia</taxon>
        <taxon>Peptostreptococcales</taxon>
        <taxon>Anaerovoracaceae</taxon>
        <taxon>Anoxybacterium</taxon>
    </lineage>
</organism>
<proteinExistence type="predicted"/>
<evidence type="ECO:0000313" key="1">
    <source>
        <dbReference type="EMBL" id="QOX66000.1"/>
    </source>
</evidence>
<keyword evidence="2" id="KW-1185">Reference proteome</keyword>
<protein>
    <submittedName>
        <fullName evidence="1">ABC transporter permease</fullName>
    </submittedName>
</protein>
<dbReference type="EMBL" id="CP042469">
    <property type="protein sequence ID" value="QOX66000.1"/>
    <property type="molecule type" value="Genomic_DNA"/>
</dbReference>
<reference evidence="1" key="1">
    <citation type="submission" date="2019-08" db="EMBL/GenBank/DDBJ databases">
        <title>Genome sequence of Clostridiales bacterium MT110.</title>
        <authorList>
            <person name="Cao J."/>
        </authorList>
    </citation>
    <scope>NUCLEOTIDE SEQUENCE</scope>
    <source>
        <strain evidence="1">MT110</strain>
    </source>
</reference>
<dbReference type="Proteomes" id="UP000594014">
    <property type="component" value="Chromosome"/>
</dbReference>